<sequence>MKSSPRIAAICFFSLFSLMAGAFLLFIERPTVSDDALAAAFRAHDAYLKGQEDRADVRVMAVVDYTLPSYAKRMLIIDMATGEQTAYRVAHGTNSGELYATLFSNEPGSYRSSLGLFSTGDVYYGEHGLAIRLHGLDSLQNSNAFERDIVLHSAWYVSIPVIIENILTLNGPRIGRSNGCFVVSPDVIGEVVGKLEGNALLYAYGNRERL</sequence>
<proteinExistence type="predicted"/>
<dbReference type="Proteomes" id="UP000886335">
    <property type="component" value="Unassembled WGS sequence"/>
</dbReference>
<dbReference type="EMBL" id="DSBW01000012">
    <property type="protein sequence ID" value="HED30179.1"/>
    <property type="molecule type" value="Genomic_DNA"/>
</dbReference>
<organism evidence="1">
    <name type="scientific">Prosthecochloris aestuarii</name>
    <dbReference type="NCBI Taxonomy" id="1102"/>
    <lineage>
        <taxon>Bacteria</taxon>
        <taxon>Pseudomonadati</taxon>
        <taxon>Chlorobiota</taxon>
        <taxon>Chlorobiia</taxon>
        <taxon>Chlorobiales</taxon>
        <taxon>Chlorobiaceae</taxon>
        <taxon>Prosthecochloris</taxon>
    </lineage>
</organism>
<name>A0A831SNT5_PROAE</name>
<dbReference type="PANTHER" id="PTHR38477:SF1">
    <property type="entry name" value="MUREIN L,D-TRANSPEPTIDASE CATALYTIC DOMAIN FAMILY PROTEIN"/>
    <property type="match status" value="1"/>
</dbReference>
<dbReference type="AlphaFoldDB" id="A0A831SNT5"/>
<reference evidence="1" key="1">
    <citation type="journal article" date="2020" name="mSystems">
        <title>Genome- and Community-Level Interaction Insights into Carbon Utilization and Element Cycling Functions of Hydrothermarchaeota in Hydrothermal Sediment.</title>
        <authorList>
            <person name="Zhou Z."/>
            <person name="Liu Y."/>
            <person name="Xu W."/>
            <person name="Pan J."/>
            <person name="Luo Z.H."/>
            <person name="Li M."/>
        </authorList>
    </citation>
    <scope>NUCLEOTIDE SEQUENCE [LARGE SCALE GENOMIC DNA]</scope>
    <source>
        <strain evidence="1">SpSt-1181</strain>
    </source>
</reference>
<gene>
    <name evidence="1" type="ORF">ENN50_00485</name>
</gene>
<dbReference type="Pfam" id="PF13645">
    <property type="entry name" value="YkuD_2"/>
    <property type="match status" value="1"/>
</dbReference>
<accession>A0A831SNT5</accession>
<evidence type="ECO:0000313" key="1">
    <source>
        <dbReference type="EMBL" id="HED30179.1"/>
    </source>
</evidence>
<protein>
    <submittedName>
        <fullName evidence="1">Murein L,D-transpeptidase catalytic domain family protein</fullName>
    </submittedName>
</protein>
<dbReference type="PANTHER" id="PTHR38477">
    <property type="entry name" value="HYPOTHETICAL EXPORTED PROTEIN"/>
    <property type="match status" value="1"/>
</dbReference>
<comment type="caution">
    <text evidence="1">The sequence shown here is derived from an EMBL/GenBank/DDBJ whole genome shotgun (WGS) entry which is preliminary data.</text>
</comment>
<dbReference type="InterPro" id="IPR032676">
    <property type="entry name" value="YkuD_2"/>
</dbReference>